<evidence type="ECO:0000313" key="3">
    <source>
        <dbReference type="Proteomes" id="UP000046392"/>
    </source>
</evidence>
<sequence length="1184" mass="137689">MPDCYFKDGYVLDKDDPNEKNIISPCKNSSTSVKSFEEFVNDNVPDNLYGANDIIDLVLCRGAGLLDGSVEAIEKLKDKGICEMHIDELYKNWESAKYKKKVIYNKKCDKKKGITTFACVLRSKDEKCISHSTNKSYYPVEKKHAVIYKVSYEKMPFLGSPLCKYHYDLYTTKYEIVLNSVTSSENAINEKEEQECKYGNMNLRTRKIEKENETPETEITRDASESTDIRSEVLLSIGTELYSPSTNNLYDSFSSSHSKDSSKVRNLLKEVFREWNIDLHFAIKESDNYNDQYFDRKITYLYVFITKLTKELFMNQEEDALIALAERFKPKFNFDEQRNKFLDVFEHHYRGNEENPIVRNAVVSIFSSIFTFKDLESRVGNLTRYQFHIGKRINLDPSLNVPKEKRIIQRVPDNKIEQFINFLTSPTVSTVLPYKEKNIKYKDGKIKIGAVILNYPKKELVDLYRKYCTDRNIDVGISDSTMFKIINCCNLKFETPKICVDYIKQAVEDSLFKILDKIKDIPDNVLLKSESADIKTFLKFVKKYVFNEFQYSITLENIPSLYSVVYALKEFDKKKIKERLTFISSKNNSLMVSGIQYYMNEFQRKIHNFQKELEGSKIDKESLNIMLEVTRNLEMLELYFNELNLNILNYQAHAIRIYHSETVKKEILSNMENNSCIVIVDWAQKLLPFKRLETQAEYFGKRGISWHLSHVIGKINSSTVQHSFVHIINNDTKQDSACILALFYNLISELKQFGIKKLIIRSDNAACYKSNETICSIPLIAKNLNVTISEYCFSETQFGKSHADRVCSLMKRRINSAAMRQDIETPRDLYIALTNGHNQSDNNPYSITLLDTLGFKSQIPQLKIDNIKRYFNFQYVGRKVYASEFKNISNPKEYTIAGSTKLEFENIKILESFYVDDFNNYWKMSPNQNRNEQASSLSSSKENNGSDVDSQSDDESEDELNFEEEFTTENGFFVCPIEECTKKYMYLTGLIKHSATGNHSLKIEKSNLVEKAIESLASKTSEHAVGMSITDIESQLQQKENFNGDNSVYYMNNYKQGWARNKRKDHTKCKKEILEVIKDLFIKSNKNEIPKLRPKEVYKYLVEAKTDNGARYKYEIKDIPNESYIKSKFSTLLRNLKIKEENKTKTKRPRLGEIDSSDSNDSDVSTDVDEYPLRVQPRRSVNEK</sequence>
<name>A0A0N5BC01_STREA</name>
<dbReference type="AlphaFoldDB" id="A0A0N5BC01"/>
<feature type="domain" description="C2H2-type" evidence="2">
    <location>
        <begin position="975"/>
        <end position="999"/>
    </location>
</feature>
<protein>
    <submittedName>
        <fullName evidence="4">C2H2-type domain-containing protein</fullName>
    </submittedName>
</protein>
<feature type="region of interest" description="Disordered" evidence="1">
    <location>
        <begin position="1143"/>
        <end position="1184"/>
    </location>
</feature>
<feature type="compositionally biased region" description="Acidic residues" evidence="1">
    <location>
        <begin position="1155"/>
        <end position="1170"/>
    </location>
</feature>
<dbReference type="STRING" id="174720.A0A0N5BC01"/>
<evidence type="ECO:0000259" key="2">
    <source>
        <dbReference type="PROSITE" id="PS00028"/>
    </source>
</evidence>
<dbReference type="PANTHER" id="PTHR33845">
    <property type="entry name" value="C2H2-TYPE DOMAIN-CONTAINING PROTEIN"/>
    <property type="match status" value="1"/>
</dbReference>
<accession>A0A0N5BC01</accession>
<dbReference type="PANTHER" id="PTHR33845:SF1">
    <property type="entry name" value="C2H2-TYPE DOMAIN-CONTAINING PROTEIN"/>
    <property type="match status" value="1"/>
</dbReference>
<dbReference type="Proteomes" id="UP000046392">
    <property type="component" value="Unplaced"/>
</dbReference>
<keyword evidence="3" id="KW-1185">Reference proteome</keyword>
<proteinExistence type="predicted"/>
<organism evidence="3 4">
    <name type="scientific">Strongyloides papillosus</name>
    <name type="common">Intestinal threadworm</name>
    <dbReference type="NCBI Taxonomy" id="174720"/>
    <lineage>
        <taxon>Eukaryota</taxon>
        <taxon>Metazoa</taxon>
        <taxon>Ecdysozoa</taxon>
        <taxon>Nematoda</taxon>
        <taxon>Chromadorea</taxon>
        <taxon>Rhabditida</taxon>
        <taxon>Tylenchina</taxon>
        <taxon>Panagrolaimomorpha</taxon>
        <taxon>Strongyloidoidea</taxon>
        <taxon>Strongyloididae</taxon>
        <taxon>Strongyloides</taxon>
    </lineage>
</organism>
<dbReference type="PROSITE" id="PS00028">
    <property type="entry name" value="ZINC_FINGER_C2H2_1"/>
    <property type="match status" value="1"/>
</dbReference>
<evidence type="ECO:0000256" key="1">
    <source>
        <dbReference type="SAM" id="MobiDB-lite"/>
    </source>
</evidence>
<dbReference type="WBParaSite" id="SPAL_0000355100.1">
    <property type="protein sequence ID" value="SPAL_0000355100.1"/>
    <property type="gene ID" value="SPAL_0000355100"/>
</dbReference>
<reference evidence="4" key="1">
    <citation type="submission" date="2017-02" db="UniProtKB">
        <authorList>
            <consortium name="WormBaseParasite"/>
        </authorList>
    </citation>
    <scope>IDENTIFICATION</scope>
</reference>
<evidence type="ECO:0000313" key="4">
    <source>
        <dbReference type="WBParaSite" id="SPAL_0000355100.1"/>
    </source>
</evidence>
<feature type="region of interest" description="Disordered" evidence="1">
    <location>
        <begin position="929"/>
        <end position="961"/>
    </location>
</feature>
<dbReference type="InterPro" id="IPR013087">
    <property type="entry name" value="Znf_C2H2_type"/>
</dbReference>
<feature type="compositionally biased region" description="Acidic residues" evidence="1">
    <location>
        <begin position="950"/>
        <end position="961"/>
    </location>
</feature>